<dbReference type="GO" id="GO:0048868">
    <property type="term" value="P:pollen tube development"/>
    <property type="evidence" value="ECO:0007669"/>
    <property type="project" value="UniProtKB-ARBA"/>
</dbReference>
<dbReference type="GO" id="GO:0071555">
    <property type="term" value="P:cell wall organization"/>
    <property type="evidence" value="ECO:0007669"/>
    <property type="project" value="UniProtKB-KW"/>
</dbReference>
<evidence type="ECO:0000256" key="4">
    <source>
        <dbReference type="ARBA" id="ARBA00022692"/>
    </source>
</evidence>
<feature type="transmembrane region" description="Helical" evidence="10">
    <location>
        <begin position="208"/>
        <end position="234"/>
    </location>
</feature>
<name>A0A5N6RB11_9ROSI</name>
<proteinExistence type="inferred from homology"/>
<evidence type="ECO:0000256" key="1">
    <source>
        <dbReference type="ARBA" id="ARBA00004653"/>
    </source>
</evidence>
<dbReference type="GO" id="GO:0016757">
    <property type="term" value="F:glycosyltransferase activity"/>
    <property type="evidence" value="ECO:0007669"/>
    <property type="project" value="UniProtKB-KW"/>
</dbReference>
<dbReference type="Gene3D" id="3.90.550.10">
    <property type="entry name" value="Spore Coat Polysaccharide Biosynthesis Protein SpsA, Chain A"/>
    <property type="match status" value="1"/>
</dbReference>
<organism evidence="12 13">
    <name type="scientific">Carpinus fangiana</name>
    <dbReference type="NCBI Taxonomy" id="176857"/>
    <lineage>
        <taxon>Eukaryota</taxon>
        <taxon>Viridiplantae</taxon>
        <taxon>Streptophyta</taxon>
        <taxon>Embryophyta</taxon>
        <taxon>Tracheophyta</taxon>
        <taxon>Spermatophyta</taxon>
        <taxon>Magnoliopsida</taxon>
        <taxon>eudicotyledons</taxon>
        <taxon>Gunneridae</taxon>
        <taxon>Pentapetalae</taxon>
        <taxon>rosids</taxon>
        <taxon>fabids</taxon>
        <taxon>Fagales</taxon>
        <taxon>Betulaceae</taxon>
        <taxon>Carpinus</taxon>
    </lineage>
</organism>
<keyword evidence="2" id="KW-0328">Glycosyltransferase</keyword>
<feature type="transmembrane region" description="Helical" evidence="10">
    <location>
        <begin position="523"/>
        <end position="551"/>
    </location>
</feature>
<evidence type="ECO:0000256" key="7">
    <source>
        <dbReference type="ARBA" id="ARBA00023136"/>
    </source>
</evidence>
<evidence type="ECO:0000256" key="8">
    <source>
        <dbReference type="ARBA" id="ARBA00023316"/>
    </source>
</evidence>
<keyword evidence="13" id="KW-1185">Reference proteome</keyword>
<gene>
    <name evidence="12" type="ORF">FH972_013730</name>
</gene>
<dbReference type="FunFam" id="3.90.550.10:FF:000007">
    <property type="entry name" value="probable xyloglucan glycosyltransferase 5"/>
    <property type="match status" value="1"/>
</dbReference>
<dbReference type="Pfam" id="PF13632">
    <property type="entry name" value="Glyco_trans_2_3"/>
    <property type="match status" value="1"/>
</dbReference>
<evidence type="ECO:0000256" key="5">
    <source>
        <dbReference type="ARBA" id="ARBA00022989"/>
    </source>
</evidence>
<protein>
    <recommendedName>
        <fullName evidence="11">Glycosyltransferase 2-like domain-containing protein</fullName>
    </recommendedName>
</protein>
<dbReference type="Proteomes" id="UP000327013">
    <property type="component" value="Chromosome 5"/>
</dbReference>
<comment type="subcellular location">
    <subcellularLocation>
        <location evidence="1">Golgi apparatus membrane</location>
        <topology evidence="1">Multi-pass membrane protein</topology>
    </subcellularLocation>
</comment>
<evidence type="ECO:0000313" key="13">
    <source>
        <dbReference type="Proteomes" id="UP000327013"/>
    </source>
</evidence>
<dbReference type="EMBL" id="CM017325">
    <property type="protein sequence ID" value="KAE8057007.1"/>
    <property type="molecule type" value="Genomic_DNA"/>
</dbReference>
<dbReference type="OrthoDB" id="72851at2759"/>
<evidence type="ECO:0000256" key="3">
    <source>
        <dbReference type="ARBA" id="ARBA00022679"/>
    </source>
</evidence>
<dbReference type="SUPFAM" id="SSF53448">
    <property type="entry name" value="Nucleotide-diphospho-sugar transferases"/>
    <property type="match status" value="1"/>
</dbReference>
<feature type="transmembrane region" description="Helical" evidence="10">
    <location>
        <begin position="135"/>
        <end position="158"/>
    </location>
</feature>
<feature type="transmembrane region" description="Helical" evidence="10">
    <location>
        <begin position="696"/>
        <end position="716"/>
    </location>
</feature>
<dbReference type="InterPro" id="IPR001173">
    <property type="entry name" value="Glyco_trans_2-like"/>
</dbReference>
<keyword evidence="6" id="KW-0333">Golgi apparatus</keyword>
<evidence type="ECO:0000256" key="6">
    <source>
        <dbReference type="ARBA" id="ARBA00023034"/>
    </source>
</evidence>
<reference evidence="12 13" key="1">
    <citation type="submission" date="2019-06" db="EMBL/GenBank/DDBJ databases">
        <title>A chromosomal-level reference genome of Carpinus fangiana (Coryloideae, Betulaceae).</title>
        <authorList>
            <person name="Yang X."/>
            <person name="Wang Z."/>
            <person name="Zhang L."/>
            <person name="Hao G."/>
            <person name="Liu J."/>
            <person name="Yang Y."/>
        </authorList>
    </citation>
    <scope>NUCLEOTIDE SEQUENCE [LARGE SCALE GENOMIC DNA]</scope>
    <source>
        <strain evidence="12">Cfa_2016G</strain>
        <tissue evidence="12">Leaf</tissue>
    </source>
</reference>
<accession>A0A5N6RB11</accession>
<evidence type="ECO:0000256" key="2">
    <source>
        <dbReference type="ARBA" id="ARBA00022676"/>
    </source>
</evidence>
<evidence type="ECO:0000313" key="12">
    <source>
        <dbReference type="EMBL" id="KAE8057007.1"/>
    </source>
</evidence>
<dbReference type="GO" id="GO:0099402">
    <property type="term" value="P:plant organ development"/>
    <property type="evidence" value="ECO:0007669"/>
    <property type="project" value="UniProtKB-ARBA"/>
</dbReference>
<dbReference type="AlphaFoldDB" id="A0A5N6RB11"/>
<keyword evidence="8" id="KW-0961">Cell wall biogenesis/degradation</keyword>
<dbReference type="InterPro" id="IPR029044">
    <property type="entry name" value="Nucleotide-diphossugar_trans"/>
</dbReference>
<dbReference type="PANTHER" id="PTHR32044">
    <property type="entry name" value="GLUCOMANNAN 4-BETA-MANNOSYLTRANSFERASE 9"/>
    <property type="match status" value="1"/>
</dbReference>
<feature type="domain" description="Glycosyltransferase 2-like" evidence="11">
    <location>
        <begin position="356"/>
        <end position="550"/>
    </location>
</feature>
<evidence type="ECO:0000256" key="10">
    <source>
        <dbReference type="SAM" id="Phobius"/>
    </source>
</evidence>
<comment type="similarity">
    <text evidence="9">Belongs to the glycosyltransferase 2 family. Plant cellulose synthase-like C subfamily.</text>
</comment>
<keyword evidence="4 10" id="KW-0812">Transmembrane</keyword>
<dbReference type="GO" id="GO:0000139">
    <property type="term" value="C:Golgi membrane"/>
    <property type="evidence" value="ECO:0007669"/>
    <property type="project" value="UniProtKB-SubCell"/>
</dbReference>
<dbReference type="PANTHER" id="PTHR32044:SF102">
    <property type="entry name" value="XYLOGLUCAN GLYCOSYLTRANSFERASE 9-RELATED"/>
    <property type="match status" value="1"/>
</dbReference>
<sequence length="721" mass="82903">MAPSFHWWAKEQHKGTPVVVKMENPNWSMVELEGPSEDDFLITTTDSPGSGRLQDKGHRGGKNARQLTWVLLLKAHRAAGCLTSIGTAMFSLAAAIRRRVASGRTDYENDNEDTQNDVVVDGGREKENPTVRTRFYFCIKLFLWLSVLLLGFEVVAYFKGWHIGAPHIHFDQLQSLWGRPLGVKGVFEWIYSRWVLVRVEYLAPPLQFLANACIVLFMIQSVDRLVLCLGCLWIRFKKIKPVPKQEDSVKDLESGESNGYFPMVLVQIPMCNEKEVYQQSIAAVCNLDWPKSKILVQILDDSDDPTTQLLIKEEVHKWQQEGANIVYRHRVIRDGYKAGNLKSAMNCSYVKDYEFVAIFDADFQPNPDFLKRTVPHFKGNEELGLVQARWSFVNKDENLLTRLQNINLAFHFEVEQQVNGVFINFFGFNGTAGVWRIKALEDAGGWLERTTVEDMDIAVRAHLKGWKFIFLNDVECQCELPESYEAYRKQQHRWHSGPMQLFRLCLPDVIRAKISFWKKFNMIFLFFLLRKLILPFYSFTLFCIILPMTMFIPEAELPAWVVCYIPATMSFLNILPAPKSFPFIVPYLLFENTMSVTKFNAMISGLFQLGSAYEWVVTKKSGRSSEGDLVSLVEKEPKYQRGVSVPNLEEMKEEILQQEKASRKKKKHNRIYTKELALAFLLLTASARSLLSAQGIHFYFLLFQGISFLLVGLDLIGEQVE</sequence>
<keyword evidence="7 10" id="KW-0472">Membrane</keyword>
<evidence type="ECO:0000259" key="11">
    <source>
        <dbReference type="Pfam" id="PF13632"/>
    </source>
</evidence>
<evidence type="ECO:0000256" key="9">
    <source>
        <dbReference type="ARBA" id="ARBA00061151"/>
    </source>
</evidence>
<keyword evidence="5 10" id="KW-1133">Transmembrane helix</keyword>
<keyword evidence="3" id="KW-0808">Transferase</keyword>